<organism evidence="1">
    <name type="scientific">viral metagenome</name>
    <dbReference type="NCBI Taxonomy" id="1070528"/>
    <lineage>
        <taxon>unclassified sequences</taxon>
        <taxon>metagenomes</taxon>
        <taxon>organismal metagenomes</taxon>
    </lineage>
</organism>
<evidence type="ECO:0000313" key="1">
    <source>
        <dbReference type="EMBL" id="QHT96736.1"/>
    </source>
</evidence>
<dbReference type="AlphaFoldDB" id="A0A6C0IWF1"/>
<sequence>MNSWTQDDQEWGHMYFDQRYDPEFAAMLDDDLGILTETLDGRIVHFQGRDICFSEPGYFPERYGLHAVEDQHHHVCIGFDIPGQQTPTNLMLSALSHLSVVDHPDFGGFDAFNMLGYEFQPNLRETVVQELIDAIDAVEDQEMII</sequence>
<reference evidence="1" key="1">
    <citation type="journal article" date="2020" name="Nature">
        <title>Giant virus diversity and host interactions through global metagenomics.</title>
        <authorList>
            <person name="Schulz F."/>
            <person name="Roux S."/>
            <person name="Paez-Espino D."/>
            <person name="Jungbluth S."/>
            <person name="Walsh D.A."/>
            <person name="Denef V.J."/>
            <person name="McMahon K.D."/>
            <person name="Konstantinidis K.T."/>
            <person name="Eloe-Fadrosh E.A."/>
            <person name="Kyrpides N.C."/>
            <person name="Woyke T."/>
        </authorList>
    </citation>
    <scope>NUCLEOTIDE SEQUENCE</scope>
    <source>
        <strain evidence="1">GVMAG-M-3300024336-7</strain>
    </source>
</reference>
<proteinExistence type="predicted"/>
<name>A0A6C0IWF1_9ZZZZ</name>
<accession>A0A6C0IWF1</accession>
<dbReference type="EMBL" id="MN740267">
    <property type="protein sequence ID" value="QHT96736.1"/>
    <property type="molecule type" value="Genomic_DNA"/>
</dbReference>
<protein>
    <submittedName>
        <fullName evidence="1">Uncharacterized protein</fullName>
    </submittedName>
</protein>